<evidence type="ECO:0000313" key="2">
    <source>
        <dbReference type="Proteomes" id="UP000494115"/>
    </source>
</evidence>
<sequence length="40" mass="4783">MFFDEFDIQEPEFPMPDEAYIAMLPAIKTAAWCYCRSIQY</sequence>
<keyword evidence="2" id="KW-1185">Reference proteome</keyword>
<accession>A0A6S7DBR8</accession>
<dbReference type="Proteomes" id="UP000494115">
    <property type="component" value="Unassembled WGS sequence"/>
</dbReference>
<dbReference type="AlphaFoldDB" id="A0A6S7DBR8"/>
<organism evidence="1 2">
    <name type="scientific">Pararobbsia alpina</name>
    <dbReference type="NCBI Taxonomy" id="621374"/>
    <lineage>
        <taxon>Bacteria</taxon>
        <taxon>Pseudomonadati</taxon>
        <taxon>Pseudomonadota</taxon>
        <taxon>Betaproteobacteria</taxon>
        <taxon>Burkholderiales</taxon>
        <taxon>Burkholderiaceae</taxon>
        <taxon>Pararobbsia</taxon>
    </lineage>
</organism>
<evidence type="ECO:0000313" key="1">
    <source>
        <dbReference type="EMBL" id="CAB3801154.1"/>
    </source>
</evidence>
<proteinExistence type="predicted"/>
<name>A0A6S7DBR8_9BURK</name>
<dbReference type="EMBL" id="CADIKM010000041">
    <property type="protein sequence ID" value="CAB3801154.1"/>
    <property type="molecule type" value="Genomic_DNA"/>
</dbReference>
<reference evidence="1 2" key="1">
    <citation type="submission" date="2020-04" db="EMBL/GenBank/DDBJ databases">
        <authorList>
            <person name="De Canck E."/>
        </authorList>
    </citation>
    <scope>NUCLEOTIDE SEQUENCE [LARGE SCALE GENOMIC DNA]</scope>
    <source>
        <strain evidence="1 2">LMG 28138</strain>
    </source>
</reference>
<protein>
    <submittedName>
        <fullName evidence="1">Uncharacterized protein</fullName>
    </submittedName>
</protein>
<gene>
    <name evidence="1" type="ORF">LMG28138_04953</name>
</gene>